<organism evidence="4 5">
    <name type="scientific">Archangium gephyra</name>
    <dbReference type="NCBI Taxonomy" id="48"/>
    <lineage>
        <taxon>Bacteria</taxon>
        <taxon>Pseudomonadati</taxon>
        <taxon>Myxococcota</taxon>
        <taxon>Myxococcia</taxon>
        <taxon>Myxococcales</taxon>
        <taxon>Cystobacterineae</taxon>
        <taxon>Archangiaceae</taxon>
        <taxon>Archangium</taxon>
    </lineage>
</organism>
<name>A0A2W5T753_9BACT</name>
<dbReference type="Proteomes" id="UP000249061">
    <property type="component" value="Unassembled WGS sequence"/>
</dbReference>
<feature type="transmembrane region" description="Helical" evidence="1">
    <location>
        <begin position="34"/>
        <end position="54"/>
    </location>
</feature>
<keyword evidence="1" id="KW-1133">Transmembrane helix</keyword>
<evidence type="ECO:0000259" key="2">
    <source>
        <dbReference type="Pfam" id="PF09822"/>
    </source>
</evidence>
<reference evidence="4 5" key="1">
    <citation type="submission" date="2017-08" db="EMBL/GenBank/DDBJ databases">
        <title>Infants hospitalized years apart are colonized by the same room-sourced microbial strains.</title>
        <authorList>
            <person name="Brooks B."/>
            <person name="Olm M.R."/>
            <person name="Firek B.A."/>
            <person name="Baker R."/>
            <person name="Thomas B.C."/>
            <person name="Morowitz M.J."/>
            <person name="Banfield J.F."/>
        </authorList>
    </citation>
    <scope>NUCLEOTIDE SEQUENCE [LARGE SCALE GENOMIC DNA]</scope>
    <source>
        <strain evidence="4">S2_003_000_R2_14</strain>
    </source>
</reference>
<dbReference type="AlphaFoldDB" id="A0A2W5T753"/>
<dbReference type="InterPro" id="IPR055396">
    <property type="entry name" value="DUF7088"/>
</dbReference>
<sequence>MDVMKKTLGPVAGAIGLLLTLTSIITLFVTVGSLVLFGVKLALGIALLIFWGVTARKNDSSVVRSAFFFSSSIGLLLAFIALLAALNFIVAKKSPTWDLTAKKVFSLSPQTVKTLENLKQPVHVIAFVEGGTPEQLENFFKRYAQGSEKFTFEFKDPRKSPDLALKYKLRQGQPAAVLLAGEQHTMLNLQRLGLADIAEQELTNGILKLEAVGSQKLYFLVGHGEVPLEPASQSEEAVAQSLAALKRLLGDEGYAPEGLNLVQRGEVPRDASAIVIAGARTKLSDAEIKIVDEYLARGGRLLYFAEAQVVSGLEPLLAEYGVAVEPGIVADSKVNPDQPYGVYTPFFGDHEIVRALAAQQMNVVFATARALTVLREGTLPEIAVTPLVLTTPYAWADLNVGEKPTQDEGERTGQLPLVVAIVRPVQLQDRRTDITRIVVFGDSDITAGTLGITPANLNLVLNAFAWCTQQIQKITIRPPDRDISTIDLTNNQLEGIRLVSMDVVPTLLLAIGLTIWLTRKSR</sequence>
<gene>
    <name evidence="4" type="ORF">DI536_19415</name>
</gene>
<comment type="caution">
    <text evidence="4">The sequence shown here is derived from an EMBL/GenBank/DDBJ whole genome shotgun (WGS) entry which is preliminary data.</text>
</comment>
<feature type="domain" description="ABC-type uncharacterised transport system" evidence="2">
    <location>
        <begin position="215"/>
        <end position="450"/>
    </location>
</feature>
<evidence type="ECO:0000259" key="3">
    <source>
        <dbReference type="Pfam" id="PF23357"/>
    </source>
</evidence>
<dbReference type="Pfam" id="PF23357">
    <property type="entry name" value="DUF7088"/>
    <property type="match status" value="1"/>
</dbReference>
<dbReference type="InterPro" id="IPR019196">
    <property type="entry name" value="ABC_transp_unknown"/>
</dbReference>
<dbReference type="EMBL" id="QFQP01000016">
    <property type="protein sequence ID" value="PZR10842.1"/>
    <property type="molecule type" value="Genomic_DNA"/>
</dbReference>
<accession>A0A2W5T753</accession>
<evidence type="ECO:0000256" key="1">
    <source>
        <dbReference type="SAM" id="Phobius"/>
    </source>
</evidence>
<keyword evidence="1" id="KW-0472">Membrane</keyword>
<feature type="transmembrane region" description="Helical" evidence="1">
    <location>
        <begin position="498"/>
        <end position="517"/>
    </location>
</feature>
<dbReference type="Pfam" id="PF09822">
    <property type="entry name" value="ABC_transp_aux"/>
    <property type="match status" value="1"/>
</dbReference>
<evidence type="ECO:0000313" key="5">
    <source>
        <dbReference type="Proteomes" id="UP000249061"/>
    </source>
</evidence>
<evidence type="ECO:0000313" key="4">
    <source>
        <dbReference type="EMBL" id="PZR10842.1"/>
    </source>
</evidence>
<keyword evidence="1" id="KW-0812">Transmembrane</keyword>
<feature type="transmembrane region" description="Helical" evidence="1">
    <location>
        <begin position="7"/>
        <end position="28"/>
    </location>
</feature>
<feature type="transmembrane region" description="Helical" evidence="1">
    <location>
        <begin position="66"/>
        <end position="90"/>
    </location>
</feature>
<proteinExistence type="predicted"/>
<feature type="domain" description="DUF7088" evidence="3">
    <location>
        <begin position="102"/>
        <end position="168"/>
    </location>
</feature>
<protein>
    <submittedName>
        <fullName evidence="4">Uncharacterized protein</fullName>
    </submittedName>
</protein>